<protein>
    <submittedName>
        <fullName evidence="5">Fucose 4-O-acetylase</fullName>
    </submittedName>
</protein>
<keyword evidence="3" id="KW-0812">Transmembrane</keyword>
<feature type="transmembrane region" description="Helical" evidence="3">
    <location>
        <begin position="193"/>
        <end position="211"/>
    </location>
</feature>
<sequence length="348" mass="40037">MIMNVKGMRSMERNAFFDNAKVFLIFLVVFGHMIQPFTDGSREMSSFYLWIYTFHMPAFIFLAGFFAKGSGNKKYILNLARKLLVPYVIFQVLYTVYYFFIGKEGWQTGVFYPHWSLWFLFSLFSWHILLYWFKKIPAVLSVITAISIGLAVGYFGEIGHTFSLSRTFVFFPFFLLGYWLTQNHVMWIKHKSAKIASIAIMATVAVAIYIAPDFNSGWLLASKSYSDLGQPEFGLFARLLVYLMSAIMAISVLAWIPKAHNKFTKLGTRTLYVYLLHGFFIQFFRQAGLFEINNILDLVGLAAISATIVLVLSSKPIQVVSQPIIEGNISKLKRLFSRRENKDHHHHA</sequence>
<dbReference type="EMBL" id="FNKD01000001">
    <property type="protein sequence ID" value="SDQ12135.1"/>
    <property type="molecule type" value="Genomic_DNA"/>
</dbReference>
<feature type="transmembrane region" description="Helical" evidence="3">
    <location>
        <begin position="16"/>
        <end position="35"/>
    </location>
</feature>
<comment type="similarity">
    <text evidence="2">Belongs to the acyltransferase 3 family.</text>
</comment>
<evidence type="ECO:0000313" key="6">
    <source>
        <dbReference type="Proteomes" id="UP000199444"/>
    </source>
</evidence>
<gene>
    <name evidence="5" type="ORF">SAMN05216231_0533</name>
</gene>
<dbReference type="InterPro" id="IPR052734">
    <property type="entry name" value="Nod_factor_acetyltransferase"/>
</dbReference>
<feature type="transmembrane region" description="Helical" evidence="3">
    <location>
        <begin position="47"/>
        <end position="67"/>
    </location>
</feature>
<organism evidence="5 6">
    <name type="scientific">Virgibacillus salinus</name>
    <dbReference type="NCBI Taxonomy" id="553311"/>
    <lineage>
        <taxon>Bacteria</taxon>
        <taxon>Bacillati</taxon>
        <taxon>Bacillota</taxon>
        <taxon>Bacilli</taxon>
        <taxon>Bacillales</taxon>
        <taxon>Bacillaceae</taxon>
        <taxon>Virgibacillus</taxon>
    </lineage>
</organism>
<name>A0A1H0YAC8_9BACI</name>
<proteinExistence type="inferred from homology"/>
<feature type="transmembrane region" description="Helical" evidence="3">
    <location>
        <begin position="79"/>
        <end position="100"/>
    </location>
</feature>
<feature type="transmembrane region" description="Helical" evidence="3">
    <location>
        <begin position="138"/>
        <end position="156"/>
    </location>
</feature>
<dbReference type="Pfam" id="PF01757">
    <property type="entry name" value="Acyl_transf_3"/>
    <property type="match status" value="1"/>
</dbReference>
<reference evidence="5 6" key="1">
    <citation type="submission" date="2016-10" db="EMBL/GenBank/DDBJ databases">
        <authorList>
            <person name="de Groot N.N."/>
        </authorList>
    </citation>
    <scope>NUCLEOTIDE SEQUENCE [LARGE SCALE GENOMIC DNA]</scope>
    <source>
        <strain evidence="5 6">CGMCC 1.10449</strain>
    </source>
</reference>
<keyword evidence="3" id="KW-0472">Membrane</keyword>
<dbReference type="Proteomes" id="UP000199444">
    <property type="component" value="Unassembled WGS sequence"/>
</dbReference>
<evidence type="ECO:0000256" key="3">
    <source>
        <dbReference type="SAM" id="Phobius"/>
    </source>
</evidence>
<dbReference type="PANTHER" id="PTHR37312">
    <property type="entry name" value="MEMBRANE-BOUND ACYLTRANSFERASE YKRP-RELATED"/>
    <property type="match status" value="1"/>
</dbReference>
<feature type="transmembrane region" description="Helical" evidence="3">
    <location>
        <begin position="235"/>
        <end position="256"/>
    </location>
</feature>
<dbReference type="STRING" id="553311.SAMN05216231_0533"/>
<evidence type="ECO:0000256" key="1">
    <source>
        <dbReference type="ARBA" id="ARBA00004370"/>
    </source>
</evidence>
<dbReference type="PANTHER" id="PTHR37312:SF1">
    <property type="entry name" value="MEMBRANE-BOUND ACYLTRANSFERASE YKRP-RELATED"/>
    <property type="match status" value="1"/>
</dbReference>
<comment type="subcellular location">
    <subcellularLocation>
        <location evidence="1">Membrane</location>
    </subcellularLocation>
</comment>
<accession>A0A1H0YAC8</accession>
<keyword evidence="3" id="KW-1133">Transmembrane helix</keyword>
<feature type="domain" description="Acyltransferase 3" evidence="4">
    <location>
        <begin position="14"/>
        <end position="312"/>
    </location>
</feature>
<dbReference type="GO" id="GO:0016747">
    <property type="term" value="F:acyltransferase activity, transferring groups other than amino-acyl groups"/>
    <property type="evidence" value="ECO:0007669"/>
    <property type="project" value="InterPro"/>
</dbReference>
<feature type="transmembrane region" description="Helical" evidence="3">
    <location>
        <begin position="162"/>
        <end position="181"/>
    </location>
</feature>
<dbReference type="AlphaFoldDB" id="A0A1H0YAC8"/>
<keyword evidence="6" id="KW-1185">Reference proteome</keyword>
<evidence type="ECO:0000256" key="2">
    <source>
        <dbReference type="ARBA" id="ARBA00007400"/>
    </source>
</evidence>
<feature type="transmembrane region" description="Helical" evidence="3">
    <location>
        <begin position="112"/>
        <end position="133"/>
    </location>
</feature>
<dbReference type="InterPro" id="IPR002656">
    <property type="entry name" value="Acyl_transf_3_dom"/>
</dbReference>
<evidence type="ECO:0000259" key="4">
    <source>
        <dbReference type="Pfam" id="PF01757"/>
    </source>
</evidence>
<evidence type="ECO:0000313" key="5">
    <source>
        <dbReference type="EMBL" id="SDQ12135.1"/>
    </source>
</evidence>